<dbReference type="OrthoDB" id="6128111at2759"/>
<feature type="domain" description="Helitron helicase-like" evidence="1">
    <location>
        <begin position="181"/>
        <end position="363"/>
    </location>
</feature>
<dbReference type="PANTHER" id="PTHR45786">
    <property type="entry name" value="DNA BINDING PROTEIN-LIKE"/>
    <property type="match status" value="1"/>
</dbReference>
<name>A0A267GEV7_9PLAT</name>
<organism evidence="2 3">
    <name type="scientific">Macrostomum lignano</name>
    <dbReference type="NCBI Taxonomy" id="282301"/>
    <lineage>
        <taxon>Eukaryota</taxon>
        <taxon>Metazoa</taxon>
        <taxon>Spiralia</taxon>
        <taxon>Lophotrochozoa</taxon>
        <taxon>Platyhelminthes</taxon>
        <taxon>Rhabditophora</taxon>
        <taxon>Macrostomorpha</taxon>
        <taxon>Macrostomida</taxon>
        <taxon>Macrostomidae</taxon>
        <taxon>Macrostomum</taxon>
    </lineage>
</organism>
<dbReference type="STRING" id="282301.A0A267GEV7"/>
<dbReference type="Proteomes" id="UP000215902">
    <property type="component" value="Unassembled WGS sequence"/>
</dbReference>
<accession>A0A267GEV7</accession>
<protein>
    <recommendedName>
        <fullName evidence="1">Helitron helicase-like domain-containing protein</fullName>
    </recommendedName>
</protein>
<proteinExistence type="predicted"/>
<reference evidence="2 3" key="1">
    <citation type="submission" date="2017-06" db="EMBL/GenBank/DDBJ databases">
        <title>A platform for efficient transgenesis in Macrostomum lignano, a flatworm model organism for stem cell research.</title>
        <authorList>
            <person name="Berezikov E."/>
        </authorList>
    </citation>
    <scope>NUCLEOTIDE SEQUENCE [LARGE SCALE GENOMIC DNA]</scope>
    <source>
        <strain evidence="2">DV1</strain>
        <tissue evidence="2">Whole organism</tissue>
    </source>
</reference>
<keyword evidence="3" id="KW-1185">Reference proteome</keyword>
<evidence type="ECO:0000259" key="1">
    <source>
        <dbReference type="Pfam" id="PF14214"/>
    </source>
</evidence>
<dbReference type="EMBL" id="NIVC01000366">
    <property type="protein sequence ID" value="PAA84578.1"/>
    <property type="molecule type" value="Genomic_DNA"/>
</dbReference>
<dbReference type="PANTHER" id="PTHR45786:SF74">
    <property type="entry name" value="ATP-DEPENDENT DNA HELICASE"/>
    <property type="match status" value="1"/>
</dbReference>
<dbReference type="AlphaFoldDB" id="A0A267GEV7"/>
<comment type="caution">
    <text evidence="2">The sequence shown here is derived from an EMBL/GenBank/DDBJ whole genome shotgun (WGS) entry which is preliminary data.</text>
</comment>
<gene>
    <name evidence="2" type="ORF">BOX15_Mlig000049g2</name>
</gene>
<evidence type="ECO:0000313" key="2">
    <source>
        <dbReference type="EMBL" id="PAA84578.1"/>
    </source>
</evidence>
<dbReference type="InterPro" id="IPR025476">
    <property type="entry name" value="Helitron_helicase-like"/>
</dbReference>
<sequence>MVITIIPGQMHHRIGSLLPDPGNEARFCQVFFVDQELQTRLQWATGLNGRLLEELQAMLHACNGYVCSLKSAVDLLRNDPQLQSAKVVINPDARPSGEHARRFNLPECSEVGILTDLDDTEGAAQTRRRDVILRLRGGGLQSICDTHRSYDPLEYVLLFPFGEDGWSIGLKQDRGITIMKYYAFMIQVRPGQFNSLHYGGRLFQQYLVDQAAKIESERLNYIRLHQKDLLSERLRGLRGALHANDGDPSEIDPMGIDIGNHVILTSSPRYRLERQQDAMAYVHAFGRPDLFLTMTCNPKWPEILAELLPGQTAVDRPDITARVFELKKKAFLDRLKSLFGDTLARVCALEYQKRGLPHVHALLWLAVKLKPDQYDAIISAELPDPVADADLHKLVAENLLHGPCGMQLNPAASCMENGACSKRYPREFQAVTMIQEDGYPHYRRRSTEMGGFSVTKVAKLRGGHKANFTFDNRWVVPYCPALLREFRCHLNVEICATVKAIKYVVKYITKGSDIVPLVLYKFRNRFKQCFSLCIATLYHILYLLLDSVSLDLLCYCILFPNWKSP</sequence>
<evidence type="ECO:0000313" key="3">
    <source>
        <dbReference type="Proteomes" id="UP000215902"/>
    </source>
</evidence>
<dbReference type="Pfam" id="PF14214">
    <property type="entry name" value="Helitron_like_N"/>
    <property type="match status" value="1"/>
</dbReference>